<dbReference type="InterPro" id="IPR036388">
    <property type="entry name" value="WH-like_DNA-bd_sf"/>
</dbReference>
<dbReference type="SUPFAM" id="SSF53697">
    <property type="entry name" value="SIS domain"/>
    <property type="match status" value="1"/>
</dbReference>
<dbReference type="InterPro" id="IPR047640">
    <property type="entry name" value="RpiR-like"/>
</dbReference>
<evidence type="ECO:0000256" key="3">
    <source>
        <dbReference type="ARBA" id="ARBA00023163"/>
    </source>
</evidence>
<keyword evidence="1" id="KW-0805">Transcription regulation</keyword>
<dbReference type="SUPFAM" id="SSF46689">
    <property type="entry name" value="Homeodomain-like"/>
    <property type="match status" value="1"/>
</dbReference>
<dbReference type="InterPro" id="IPR000281">
    <property type="entry name" value="HTH_RpiR"/>
</dbReference>
<dbReference type="EMBL" id="JBHSGS010000029">
    <property type="protein sequence ID" value="MFC4719107.1"/>
    <property type="molecule type" value="Genomic_DNA"/>
</dbReference>
<accession>A0ABV9MSX7</accession>
<dbReference type="InterPro" id="IPR046348">
    <property type="entry name" value="SIS_dom_sf"/>
</dbReference>
<dbReference type="PANTHER" id="PTHR30514:SF1">
    <property type="entry name" value="HTH-TYPE TRANSCRIPTIONAL REGULATOR HEXR-RELATED"/>
    <property type="match status" value="1"/>
</dbReference>
<reference evidence="6" key="1">
    <citation type="journal article" date="2019" name="Int. J. Syst. Evol. Microbiol.">
        <title>The Global Catalogue of Microorganisms (GCM) 10K type strain sequencing project: providing services to taxonomists for standard genome sequencing and annotation.</title>
        <authorList>
            <consortium name="The Broad Institute Genomics Platform"/>
            <consortium name="The Broad Institute Genome Sequencing Center for Infectious Disease"/>
            <person name="Wu L."/>
            <person name="Ma J."/>
        </authorList>
    </citation>
    <scope>NUCLEOTIDE SEQUENCE [LARGE SCALE GENOMIC DNA]</scope>
    <source>
        <strain evidence="6">CGMCC 1.19032</strain>
    </source>
</reference>
<evidence type="ECO:0000313" key="6">
    <source>
        <dbReference type="Proteomes" id="UP001595969"/>
    </source>
</evidence>
<keyword evidence="3" id="KW-0804">Transcription</keyword>
<dbReference type="InterPro" id="IPR009057">
    <property type="entry name" value="Homeodomain-like_sf"/>
</dbReference>
<dbReference type="CDD" id="cd05013">
    <property type="entry name" value="SIS_RpiR"/>
    <property type="match status" value="1"/>
</dbReference>
<evidence type="ECO:0000313" key="5">
    <source>
        <dbReference type="EMBL" id="MFC4719107.1"/>
    </source>
</evidence>
<gene>
    <name evidence="5" type="ORF">ACFO5I_05130</name>
</gene>
<keyword evidence="2" id="KW-0238">DNA-binding</keyword>
<keyword evidence="6" id="KW-1185">Reference proteome</keyword>
<comment type="caution">
    <text evidence="5">The sequence shown here is derived from an EMBL/GenBank/DDBJ whole genome shotgun (WGS) entry which is preliminary data.</text>
</comment>
<protein>
    <submittedName>
        <fullName evidence="5">MurR/RpiR family transcriptional regulator</fullName>
    </submittedName>
</protein>
<name>A0ABV9MSX7_9ENTE</name>
<proteinExistence type="predicted"/>
<dbReference type="PROSITE" id="PS51071">
    <property type="entry name" value="HTH_RPIR"/>
    <property type="match status" value="1"/>
</dbReference>
<dbReference type="RefSeq" id="WP_204654291.1">
    <property type="nucleotide sequence ID" value="NZ_JAFBFD010000024.1"/>
</dbReference>
<sequence>MKFEQLIHQHIKDLSELDLSILYYILENTRQVENLSIIDLAEQVHSSKSSILRLTKKLGFSGYSEFKYFLKNENKEPLEQTSEKELFAMQIEDITQTIHYLDSIDLTPINKLFHDSKTIYCYSTGFSQKKPLEEFSKLMLTLEKRVILIPNKTELDVAMPMITAEDCVVISSVSGETDDVKMNLTSFQARKIPVLTITASGNNYFARNSTHHLNYYCSSFNIGKKKKEVISLISIHVLIDYLYRSYGIYQQQVEEST</sequence>
<dbReference type="Gene3D" id="1.10.10.10">
    <property type="entry name" value="Winged helix-like DNA-binding domain superfamily/Winged helix DNA-binding domain"/>
    <property type="match status" value="1"/>
</dbReference>
<dbReference type="Proteomes" id="UP001595969">
    <property type="component" value="Unassembled WGS sequence"/>
</dbReference>
<dbReference type="Pfam" id="PF01380">
    <property type="entry name" value="SIS"/>
    <property type="match status" value="1"/>
</dbReference>
<dbReference type="Pfam" id="PF01418">
    <property type="entry name" value="HTH_6"/>
    <property type="match status" value="1"/>
</dbReference>
<dbReference type="InterPro" id="IPR035472">
    <property type="entry name" value="RpiR-like_SIS"/>
</dbReference>
<evidence type="ECO:0000256" key="1">
    <source>
        <dbReference type="ARBA" id="ARBA00023015"/>
    </source>
</evidence>
<evidence type="ECO:0000256" key="2">
    <source>
        <dbReference type="ARBA" id="ARBA00023125"/>
    </source>
</evidence>
<dbReference type="InterPro" id="IPR001347">
    <property type="entry name" value="SIS_dom"/>
</dbReference>
<feature type="domain" description="HTH rpiR-type" evidence="4">
    <location>
        <begin position="1"/>
        <end position="77"/>
    </location>
</feature>
<organism evidence="5 6">
    <name type="scientific">Enterococcus lemanii</name>
    <dbReference type="NCBI Taxonomy" id="1159752"/>
    <lineage>
        <taxon>Bacteria</taxon>
        <taxon>Bacillati</taxon>
        <taxon>Bacillota</taxon>
        <taxon>Bacilli</taxon>
        <taxon>Lactobacillales</taxon>
        <taxon>Enterococcaceae</taxon>
        <taxon>Enterococcus</taxon>
    </lineage>
</organism>
<dbReference type="Gene3D" id="3.40.50.10490">
    <property type="entry name" value="Glucose-6-phosphate isomerase like protein, domain 1"/>
    <property type="match status" value="1"/>
</dbReference>
<dbReference type="PANTHER" id="PTHR30514">
    <property type="entry name" value="GLUCOKINASE"/>
    <property type="match status" value="1"/>
</dbReference>
<evidence type="ECO:0000259" key="4">
    <source>
        <dbReference type="PROSITE" id="PS51071"/>
    </source>
</evidence>